<protein>
    <recommendedName>
        <fullName evidence="1">Cyclic nucleotide-binding domain-containing protein</fullName>
    </recommendedName>
</protein>
<dbReference type="Pfam" id="PF00027">
    <property type="entry name" value="cNMP_binding"/>
    <property type="match status" value="1"/>
</dbReference>
<proteinExistence type="predicted"/>
<dbReference type="InterPro" id="IPR014710">
    <property type="entry name" value="RmlC-like_jellyroll"/>
</dbReference>
<dbReference type="CDD" id="cd00038">
    <property type="entry name" value="CAP_ED"/>
    <property type="match status" value="1"/>
</dbReference>
<feature type="domain" description="Cyclic nucleotide-binding" evidence="1">
    <location>
        <begin position="12"/>
        <end position="115"/>
    </location>
</feature>
<evidence type="ECO:0000313" key="2">
    <source>
        <dbReference type="EMBL" id="GAH60273.1"/>
    </source>
</evidence>
<dbReference type="InterPro" id="IPR018490">
    <property type="entry name" value="cNMP-bd_dom_sf"/>
</dbReference>
<evidence type="ECO:0000259" key="1">
    <source>
        <dbReference type="PROSITE" id="PS50042"/>
    </source>
</evidence>
<dbReference type="SUPFAM" id="SSF51206">
    <property type="entry name" value="cAMP-binding domain-like"/>
    <property type="match status" value="1"/>
</dbReference>
<dbReference type="PROSITE" id="PS50042">
    <property type="entry name" value="CNMP_BINDING_3"/>
    <property type="match status" value="1"/>
</dbReference>
<gene>
    <name evidence="2" type="ORF">S03H2_31014</name>
</gene>
<dbReference type="InterPro" id="IPR000595">
    <property type="entry name" value="cNMP-bd_dom"/>
</dbReference>
<reference evidence="2" key="1">
    <citation type="journal article" date="2014" name="Front. Microbiol.">
        <title>High frequency of phylogenetically diverse reductive dehalogenase-homologous genes in deep subseafloor sedimentary metagenomes.</title>
        <authorList>
            <person name="Kawai M."/>
            <person name="Futagami T."/>
            <person name="Toyoda A."/>
            <person name="Takaki Y."/>
            <person name="Nishi S."/>
            <person name="Hori S."/>
            <person name="Arai W."/>
            <person name="Tsubouchi T."/>
            <person name="Morono Y."/>
            <person name="Uchiyama I."/>
            <person name="Ito T."/>
            <person name="Fujiyama A."/>
            <person name="Inagaki F."/>
            <person name="Takami H."/>
        </authorList>
    </citation>
    <scope>NUCLEOTIDE SEQUENCE</scope>
    <source>
        <strain evidence="2">Expedition CK06-06</strain>
    </source>
</reference>
<organism evidence="2">
    <name type="scientific">marine sediment metagenome</name>
    <dbReference type="NCBI Taxonomy" id="412755"/>
    <lineage>
        <taxon>unclassified sequences</taxon>
        <taxon>metagenomes</taxon>
        <taxon>ecological metagenomes</taxon>
    </lineage>
</organism>
<dbReference type="EMBL" id="BARU01018785">
    <property type="protein sequence ID" value="GAH60273.1"/>
    <property type="molecule type" value="Genomic_DNA"/>
</dbReference>
<name>X1IRV0_9ZZZZ</name>
<comment type="caution">
    <text evidence="2">The sequence shown here is derived from an EMBL/GenBank/DDBJ whole genome shotgun (WGS) entry which is preliminary data.</text>
</comment>
<dbReference type="AlphaFoldDB" id="X1IRV0"/>
<dbReference type="Gene3D" id="2.60.120.10">
    <property type="entry name" value="Jelly Rolls"/>
    <property type="match status" value="1"/>
</dbReference>
<sequence>MDKLEVLRRSDVFHYLDDEDLKTVAEMCTTEVFEAGKTIFRQDQENEKLYVIEDGLVSVLLELGLTDKRQIQAASNYECFGWSASIPPYRSVCTVKAMEKTKVLAFKGKDLRNLVYTNPKLCAGIAGGVAYVISQRLRDSFSQLMGVTYQD</sequence>
<accession>X1IRV0</accession>